<evidence type="ECO:0000313" key="3">
    <source>
        <dbReference type="EMBL" id="VDK50563.1"/>
    </source>
</evidence>
<proteinExistence type="predicted"/>
<evidence type="ECO:0000259" key="2">
    <source>
        <dbReference type="PROSITE" id="PS00028"/>
    </source>
</evidence>
<reference evidence="3 4" key="2">
    <citation type="submission" date="2018-11" db="EMBL/GenBank/DDBJ databases">
        <authorList>
            <consortium name="Pathogen Informatics"/>
        </authorList>
    </citation>
    <scope>NUCLEOTIDE SEQUENCE [LARGE SCALE GENOMIC DNA]</scope>
</reference>
<feature type="region of interest" description="Disordered" evidence="1">
    <location>
        <begin position="90"/>
        <end position="111"/>
    </location>
</feature>
<feature type="domain" description="C2H2-type" evidence="2">
    <location>
        <begin position="254"/>
        <end position="276"/>
    </location>
</feature>
<sequence>MVNRRKQLKPVKRNVASINVERFINEDDDADSSDQEILDGSNSINDTTFNDYDLNLSPLERIIQQAELSARIQPAQQMLMKCSSPSEYDDIRSISNLSPSSSSNIPSSSSPSSPLTLLSYINSIPSTSGSNSFHGKYSEDSPLKCLERYVKPKQELTYTSKKYSSNKSVCHKSSSLRNVSTNAASAPYILPSKKESDRDANEEEGNALCELSQLVHKVGSFRKMSCTYSNNNNTNNNNSSMQKDDSCAQSVFTCLQCSRSYETLDELVFHISTTKHFTRITNKSIEPVAPWEKGVMSVGGNDKHRTRQKRLLECDAEYHLRYKHKFDSFMDWISVIRIADTRSNPDKNSIELNKLQMIINGVKK</sequence>
<dbReference type="OrthoDB" id="5815793at2759"/>
<dbReference type="InterPro" id="IPR013087">
    <property type="entry name" value="Znf_C2H2_type"/>
</dbReference>
<evidence type="ECO:0000313" key="4">
    <source>
        <dbReference type="Proteomes" id="UP000267096"/>
    </source>
</evidence>
<reference evidence="5" key="1">
    <citation type="submission" date="2017-02" db="UniProtKB">
        <authorList>
            <consortium name="WormBaseParasite"/>
        </authorList>
    </citation>
    <scope>IDENTIFICATION</scope>
</reference>
<organism evidence="5">
    <name type="scientific">Anisakis simplex</name>
    <name type="common">Herring worm</name>
    <dbReference type="NCBI Taxonomy" id="6269"/>
    <lineage>
        <taxon>Eukaryota</taxon>
        <taxon>Metazoa</taxon>
        <taxon>Ecdysozoa</taxon>
        <taxon>Nematoda</taxon>
        <taxon>Chromadorea</taxon>
        <taxon>Rhabditida</taxon>
        <taxon>Spirurina</taxon>
        <taxon>Ascaridomorpha</taxon>
        <taxon>Ascaridoidea</taxon>
        <taxon>Anisakidae</taxon>
        <taxon>Anisakis</taxon>
        <taxon>Anisakis simplex complex</taxon>
    </lineage>
</organism>
<name>A0A0M3K0L4_ANISI</name>
<dbReference type="PROSITE" id="PS00028">
    <property type="entry name" value="ZINC_FINGER_C2H2_1"/>
    <property type="match status" value="1"/>
</dbReference>
<keyword evidence="4" id="KW-1185">Reference proteome</keyword>
<dbReference type="WBParaSite" id="ASIM_0001435301-mRNA-1">
    <property type="protein sequence ID" value="ASIM_0001435301-mRNA-1"/>
    <property type="gene ID" value="ASIM_0001435301"/>
</dbReference>
<gene>
    <name evidence="3" type="ORF">ASIM_LOCUS13781</name>
</gene>
<evidence type="ECO:0000256" key="1">
    <source>
        <dbReference type="SAM" id="MobiDB-lite"/>
    </source>
</evidence>
<accession>A0A0M3K0L4</accession>
<dbReference type="Proteomes" id="UP000267096">
    <property type="component" value="Unassembled WGS sequence"/>
</dbReference>
<protein>
    <submittedName>
        <fullName evidence="5">C2H2-type domain-containing protein</fullName>
    </submittedName>
</protein>
<feature type="compositionally biased region" description="Low complexity" evidence="1">
    <location>
        <begin position="93"/>
        <end position="111"/>
    </location>
</feature>
<dbReference type="EMBL" id="UYRR01031497">
    <property type="protein sequence ID" value="VDK50563.1"/>
    <property type="molecule type" value="Genomic_DNA"/>
</dbReference>
<evidence type="ECO:0000313" key="5">
    <source>
        <dbReference type="WBParaSite" id="ASIM_0001435301-mRNA-1"/>
    </source>
</evidence>
<dbReference type="AlphaFoldDB" id="A0A0M3K0L4"/>